<comment type="caution">
    <text evidence="3">The sequence shown here is derived from an EMBL/GenBank/DDBJ whole genome shotgun (WGS) entry which is preliminary data.</text>
</comment>
<evidence type="ECO:0000313" key="4">
    <source>
        <dbReference type="Proteomes" id="UP000550787"/>
    </source>
</evidence>
<feature type="transmembrane region" description="Helical" evidence="1">
    <location>
        <begin position="79"/>
        <end position="97"/>
    </location>
</feature>
<feature type="transmembrane region" description="Helical" evidence="1">
    <location>
        <begin position="151"/>
        <end position="176"/>
    </location>
</feature>
<dbReference type="RefSeq" id="WP_183115413.1">
    <property type="nucleotide sequence ID" value="NZ_JABEQG010000003.1"/>
</dbReference>
<name>A0A7W4FCS4_GLUDI</name>
<organism evidence="3 4">
    <name type="scientific">Gluconacetobacter diazotrophicus</name>
    <name type="common">Acetobacter diazotrophicus</name>
    <dbReference type="NCBI Taxonomy" id="33996"/>
    <lineage>
        <taxon>Bacteria</taxon>
        <taxon>Pseudomonadati</taxon>
        <taxon>Pseudomonadota</taxon>
        <taxon>Alphaproteobacteria</taxon>
        <taxon>Acetobacterales</taxon>
        <taxon>Acetobacteraceae</taxon>
        <taxon>Gluconacetobacter</taxon>
    </lineage>
</organism>
<protein>
    <submittedName>
        <fullName evidence="3">Acyltransferase</fullName>
    </submittedName>
</protein>
<dbReference type="GO" id="GO:0016747">
    <property type="term" value="F:acyltransferase activity, transferring groups other than amino-acyl groups"/>
    <property type="evidence" value="ECO:0007669"/>
    <property type="project" value="InterPro"/>
</dbReference>
<proteinExistence type="predicted"/>
<dbReference type="PANTHER" id="PTHR23028">
    <property type="entry name" value="ACETYLTRANSFERASE"/>
    <property type="match status" value="1"/>
</dbReference>
<sequence length="422" mass="47285">MFERVVSNLGRLIGTIPALYKRPKDDTKYNPQIDGLRCLAVASVLLWHGGLRMVRHGDWIDPTGRNTGSLYRFLPHGEIGVVLFFMISGLIIAKPFLSQPDRRIILGKFYYRRIHRIYPPYIIALVLFSIPVFLDFVHANHAWVISPTESFLASLFYVHGIVWNASSMFIPPLWSLEVEVQFYLLFPLMMWIYRAMGPSRIAATMAAMVLYVAALGYVHSVFPFDGRFRYGVLAHLPYFVMGIVVADLVQTYGHAMRTSPRRFDLVFAVGIVLFLLVGLAFTRVNAEARQAVPYSGLEAAAIVACALVMLGAMYGGRCRRIFANSWICLTGTMCYSIYLVHVPLMEAIERLVLRHLPLASVVPWWAVDAMILFPSVWVAGLAYYILVERPFMNRETRPAPVVPAGGAPVEGAPALRVSGPTA</sequence>
<dbReference type="PANTHER" id="PTHR23028:SF53">
    <property type="entry name" value="ACYL_TRANSF_3 DOMAIN-CONTAINING PROTEIN"/>
    <property type="match status" value="1"/>
</dbReference>
<feature type="transmembrane region" description="Helical" evidence="1">
    <location>
        <begin position="364"/>
        <end position="387"/>
    </location>
</feature>
<dbReference type="GO" id="GO:0016020">
    <property type="term" value="C:membrane"/>
    <property type="evidence" value="ECO:0007669"/>
    <property type="project" value="TreeGrafter"/>
</dbReference>
<keyword evidence="3" id="KW-0012">Acyltransferase</keyword>
<feature type="transmembrane region" description="Helical" evidence="1">
    <location>
        <begin position="326"/>
        <end position="344"/>
    </location>
</feature>
<dbReference type="AlphaFoldDB" id="A0A7W4FCS4"/>
<dbReference type="Proteomes" id="UP000550787">
    <property type="component" value="Unassembled WGS sequence"/>
</dbReference>
<dbReference type="InterPro" id="IPR002656">
    <property type="entry name" value="Acyl_transf_3_dom"/>
</dbReference>
<feature type="domain" description="Acyltransferase 3" evidence="2">
    <location>
        <begin position="31"/>
        <end position="383"/>
    </location>
</feature>
<evidence type="ECO:0000256" key="1">
    <source>
        <dbReference type="SAM" id="Phobius"/>
    </source>
</evidence>
<feature type="transmembrane region" description="Helical" evidence="1">
    <location>
        <begin position="265"/>
        <end position="282"/>
    </location>
</feature>
<keyword evidence="1" id="KW-1133">Transmembrane helix</keyword>
<feature type="transmembrane region" description="Helical" evidence="1">
    <location>
        <begin position="197"/>
        <end position="218"/>
    </location>
</feature>
<feature type="transmembrane region" description="Helical" evidence="1">
    <location>
        <begin position="294"/>
        <end position="314"/>
    </location>
</feature>
<dbReference type="GO" id="GO:0000271">
    <property type="term" value="P:polysaccharide biosynthetic process"/>
    <property type="evidence" value="ECO:0007669"/>
    <property type="project" value="TreeGrafter"/>
</dbReference>
<keyword evidence="1" id="KW-0812">Transmembrane</keyword>
<feature type="transmembrane region" description="Helical" evidence="1">
    <location>
        <begin position="118"/>
        <end position="139"/>
    </location>
</feature>
<dbReference type="EMBL" id="JABEQG010000003">
    <property type="protein sequence ID" value="MBB2155334.1"/>
    <property type="molecule type" value="Genomic_DNA"/>
</dbReference>
<evidence type="ECO:0000313" key="3">
    <source>
        <dbReference type="EMBL" id="MBB2155334.1"/>
    </source>
</evidence>
<evidence type="ECO:0000259" key="2">
    <source>
        <dbReference type="Pfam" id="PF01757"/>
    </source>
</evidence>
<dbReference type="InterPro" id="IPR050879">
    <property type="entry name" value="Acyltransferase_3"/>
</dbReference>
<keyword evidence="3" id="KW-0808">Transferase</keyword>
<keyword evidence="1" id="KW-0472">Membrane</keyword>
<accession>A0A7W4FCS4</accession>
<feature type="transmembrane region" description="Helical" evidence="1">
    <location>
        <begin position="230"/>
        <end position="253"/>
    </location>
</feature>
<gene>
    <name evidence="3" type="ORF">HLH33_03260</name>
</gene>
<reference evidence="3 4" key="1">
    <citation type="submission" date="2020-04" db="EMBL/GenBank/DDBJ databases">
        <title>Description of novel Gluconacetobacter.</title>
        <authorList>
            <person name="Sombolestani A."/>
        </authorList>
    </citation>
    <scope>NUCLEOTIDE SEQUENCE [LARGE SCALE GENOMIC DNA]</scope>
    <source>
        <strain evidence="3 4">LMG 7603</strain>
    </source>
</reference>
<dbReference type="Pfam" id="PF01757">
    <property type="entry name" value="Acyl_transf_3"/>
    <property type="match status" value="1"/>
</dbReference>